<evidence type="ECO:0000256" key="4">
    <source>
        <dbReference type="ARBA" id="ARBA00022989"/>
    </source>
</evidence>
<dbReference type="SUPFAM" id="SSF103473">
    <property type="entry name" value="MFS general substrate transporter"/>
    <property type="match status" value="1"/>
</dbReference>
<feature type="transmembrane region" description="Helical" evidence="6">
    <location>
        <begin position="61"/>
        <end position="85"/>
    </location>
</feature>
<dbReference type="InterPro" id="IPR020846">
    <property type="entry name" value="MFS_dom"/>
</dbReference>
<organism evidence="8 9">
    <name type="scientific">Halobellus rubicundus</name>
    <dbReference type="NCBI Taxonomy" id="2996466"/>
    <lineage>
        <taxon>Archaea</taxon>
        <taxon>Methanobacteriati</taxon>
        <taxon>Methanobacteriota</taxon>
        <taxon>Stenosarchaea group</taxon>
        <taxon>Halobacteria</taxon>
        <taxon>Halobacteriales</taxon>
        <taxon>Haloferacaceae</taxon>
        <taxon>Halobellus</taxon>
    </lineage>
</organism>
<keyword evidence="2" id="KW-1003">Cell membrane</keyword>
<feature type="transmembrane region" description="Helical" evidence="6">
    <location>
        <begin position="148"/>
        <end position="169"/>
    </location>
</feature>
<protein>
    <submittedName>
        <fullName evidence="8">MFS transporter</fullName>
    </submittedName>
</protein>
<evidence type="ECO:0000256" key="1">
    <source>
        <dbReference type="ARBA" id="ARBA00004651"/>
    </source>
</evidence>
<dbReference type="InterPro" id="IPR036259">
    <property type="entry name" value="MFS_trans_sf"/>
</dbReference>
<evidence type="ECO:0000256" key="2">
    <source>
        <dbReference type="ARBA" id="ARBA00022475"/>
    </source>
</evidence>
<dbReference type="PANTHER" id="PTHR43124">
    <property type="entry name" value="PURINE EFFLUX PUMP PBUE"/>
    <property type="match status" value="1"/>
</dbReference>
<name>A0ABD5MDN7_9EURY</name>
<proteinExistence type="predicted"/>
<dbReference type="EMBL" id="JBGNYA010000001">
    <property type="protein sequence ID" value="MFA1610694.1"/>
    <property type="molecule type" value="Genomic_DNA"/>
</dbReference>
<keyword evidence="5 6" id="KW-0472">Membrane</keyword>
<comment type="caution">
    <text evidence="8">The sequence shown here is derived from an EMBL/GenBank/DDBJ whole genome shotgun (WGS) entry which is preliminary data.</text>
</comment>
<reference evidence="8 9" key="1">
    <citation type="submission" date="2024-08" db="EMBL/GenBank/DDBJ databases">
        <title>Halobellus sp. MBLA0158 whole genome sequence.</title>
        <authorList>
            <person name="Hwang C.Y."/>
            <person name="Cho E.-S."/>
            <person name="Seo M.-J."/>
        </authorList>
    </citation>
    <scope>NUCLEOTIDE SEQUENCE [LARGE SCALE GENOMIC DNA]</scope>
    <source>
        <strain evidence="8 9">MBLA0158</strain>
    </source>
</reference>
<evidence type="ECO:0000256" key="5">
    <source>
        <dbReference type="ARBA" id="ARBA00023136"/>
    </source>
</evidence>
<feature type="transmembrane region" description="Helical" evidence="6">
    <location>
        <begin position="105"/>
        <end position="127"/>
    </location>
</feature>
<evidence type="ECO:0000256" key="3">
    <source>
        <dbReference type="ARBA" id="ARBA00022692"/>
    </source>
</evidence>
<dbReference type="Pfam" id="PF07690">
    <property type="entry name" value="MFS_1"/>
    <property type="match status" value="1"/>
</dbReference>
<feature type="transmembrane region" description="Helical" evidence="6">
    <location>
        <begin position="392"/>
        <end position="413"/>
    </location>
</feature>
<dbReference type="GO" id="GO:0005886">
    <property type="term" value="C:plasma membrane"/>
    <property type="evidence" value="ECO:0007669"/>
    <property type="project" value="UniProtKB-SubCell"/>
</dbReference>
<keyword evidence="4 6" id="KW-1133">Transmembrane helix</keyword>
<dbReference type="RefSeq" id="WP_372388411.1">
    <property type="nucleotide sequence ID" value="NZ_JBGNYA010000001.1"/>
</dbReference>
<dbReference type="Gene3D" id="1.20.1250.20">
    <property type="entry name" value="MFS general substrate transporter like domains"/>
    <property type="match status" value="2"/>
</dbReference>
<feature type="transmembrane region" description="Helical" evidence="6">
    <location>
        <begin position="331"/>
        <end position="352"/>
    </location>
</feature>
<dbReference type="PROSITE" id="PS50850">
    <property type="entry name" value="MFS"/>
    <property type="match status" value="1"/>
</dbReference>
<dbReference type="InterPro" id="IPR011701">
    <property type="entry name" value="MFS"/>
</dbReference>
<dbReference type="InterPro" id="IPR050189">
    <property type="entry name" value="MFS_Efflux_Transporters"/>
</dbReference>
<sequence length="428" mass="43665">MVSRTDSSFARVTDTVAALRGGGRGWTLVAVAGGWFFALGLRFVIPALLPAIRADFPVSETVAGAAITLLWVTYAVMQFPAGVLIDRVGERALLVTGAVAGGLTMAVYALSPTFAVFLVATGAYGLASGLYGPPRGTALSRIYAGNDGAAFGIVLAAGSIGAALLPPVATYASGLVGWRGALALTVPGFLLAGAALRRFVPRRDAEQTDDAPDPGPDAAGKRARIRAYAGAVRDAVASRTVGLALVGTMLMLFAFQGLTAFLTTYLVTAKGLSEAVAGTLFGLLFLSAAVFQSAGGALADRYGHGRVLAAVAFAGVPPLVALPYADSLAVLVAVVLFLGMRLSVGPISNAYIVSLLPTDVRGTAWGAVRTTLFVVGSLGSTAVGAMADYDRYTTAFFLLAGLTGIAGVIYLSLPEREDVAVGHESGDV</sequence>
<feature type="transmembrane region" description="Helical" evidence="6">
    <location>
        <begin position="26"/>
        <end position="49"/>
    </location>
</feature>
<dbReference type="PANTHER" id="PTHR43124:SF3">
    <property type="entry name" value="CHLORAMPHENICOL EFFLUX PUMP RV0191"/>
    <property type="match status" value="1"/>
</dbReference>
<evidence type="ECO:0000256" key="6">
    <source>
        <dbReference type="SAM" id="Phobius"/>
    </source>
</evidence>
<evidence type="ECO:0000313" key="8">
    <source>
        <dbReference type="EMBL" id="MFA1610694.1"/>
    </source>
</evidence>
<feature type="transmembrane region" description="Helical" evidence="6">
    <location>
        <begin position="307"/>
        <end position="325"/>
    </location>
</feature>
<keyword evidence="3 6" id="KW-0812">Transmembrane</keyword>
<keyword evidence="9" id="KW-1185">Reference proteome</keyword>
<accession>A0ABD5MDN7</accession>
<feature type="transmembrane region" description="Helical" evidence="6">
    <location>
        <begin position="175"/>
        <end position="196"/>
    </location>
</feature>
<feature type="transmembrane region" description="Helical" evidence="6">
    <location>
        <begin position="275"/>
        <end position="295"/>
    </location>
</feature>
<feature type="transmembrane region" description="Helical" evidence="6">
    <location>
        <begin position="241"/>
        <end position="263"/>
    </location>
</feature>
<dbReference type="Proteomes" id="UP001570511">
    <property type="component" value="Unassembled WGS sequence"/>
</dbReference>
<feature type="domain" description="Major facilitator superfamily (MFS) profile" evidence="7">
    <location>
        <begin position="26"/>
        <end position="418"/>
    </location>
</feature>
<feature type="transmembrane region" description="Helical" evidence="6">
    <location>
        <begin position="364"/>
        <end position="386"/>
    </location>
</feature>
<evidence type="ECO:0000259" key="7">
    <source>
        <dbReference type="PROSITE" id="PS50850"/>
    </source>
</evidence>
<dbReference type="AlphaFoldDB" id="A0ABD5MDN7"/>
<evidence type="ECO:0000313" key="9">
    <source>
        <dbReference type="Proteomes" id="UP001570511"/>
    </source>
</evidence>
<gene>
    <name evidence="8" type="ORF">OS889_06690</name>
</gene>
<comment type="subcellular location">
    <subcellularLocation>
        <location evidence="1">Cell membrane</location>
        <topology evidence="1">Multi-pass membrane protein</topology>
    </subcellularLocation>
</comment>